<dbReference type="InterPro" id="IPR014748">
    <property type="entry name" value="Enoyl-CoA_hydra_C"/>
</dbReference>
<keyword evidence="3" id="KW-0456">Lyase</keyword>
<dbReference type="PATRIC" id="fig|1280952.3.peg.2956"/>
<dbReference type="PROSITE" id="PS00166">
    <property type="entry name" value="ENOYL_COA_HYDRATASE"/>
    <property type="match status" value="1"/>
</dbReference>
<dbReference type="PANTHER" id="PTHR11941">
    <property type="entry name" value="ENOYL-COA HYDRATASE-RELATED"/>
    <property type="match status" value="1"/>
</dbReference>
<dbReference type="EMBL" id="ARYJ01000011">
    <property type="protein sequence ID" value="KCZ86875.1"/>
    <property type="molecule type" value="Genomic_DNA"/>
</dbReference>
<evidence type="ECO:0000313" key="6">
    <source>
        <dbReference type="Proteomes" id="UP000024816"/>
    </source>
</evidence>
<keyword evidence="2" id="KW-0443">Lipid metabolism</keyword>
<reference evidence="5 6" key="1">
    <citation type="journal article" date="2014" name="Antonie Van Leeuwenhoek">
        <title>Hyphomonas beringensis sp. nov. and Hyphomonas chukchiensis sp. nov., isolated from surface seawater of the Bering Sea and Chukchi Sea.</title>
        <authorList>
            <person name="Li C."/>
            <person name="Lai Q."/>
            <person name="Li G."/>
            <person name="Dong C."/>
            <person name="Wang J."/>
            <person name="Liao Y."/>
            <person name="Shao Z."/>
        </authorList>
    </citation>
    <scope>NUCLEOTIDE SEQUENCE [LARGE SCALE GENOMIC DNA]</scope>
    <source>
        <strain evidence="5 6">VP2</strain>
    </source>
</reference>
<evidence type="ECO:0000256" key="1">
    <source>
        <dbReference type="ARBA" id="ARBA00005254"/>
    </source>
</evidence>
<dbReference type="CDD" id="cd06558">
    <property type="entry name" value="crotonase-like"/>
    <property type="match status" value="1"/>
</dbReference>
<dbReference type="eggNOG" id="COG1024">
    <property type="taxonomic scope" value="Bacteria"/>
</dbReference>
<name>A0A059F8G0_9PROT</name>
<dbReference type="Pfam" id="PF00378">
    <property type="entry name" value="ECH_1"/>
    <property type="match status" value="1"/>
</dbReference>
<evidence type="ECO:0000313" key="5">
    <source>
        <dbReference type="EMBL" id="KCZ86875.1"/>
    </source>
</evidence>
<dbReference type="GO" id="GO:0016853">
    <property type="term" value="F:isomerase activity"/>
    <property type="evidence" value="ECO:0007669"/>
    <property type="project" value="UniProtKB-KW"/>
</dbReference>
<dbReference type="GO" id="GO:0016829">
    <property type="term" value="F:lyase activity"/>
    <property type="evidence" value="ECO:0007669"/>
    <property type="project" value="UniProtKB-KW"/>
</dbReference>
<gene>
    <name evidence="5" type="ORF">HJA_14779</name>
</gene>
<dbReference type="PANTHER" id="PTHR11941:SF169">
    <property type="entry name" value="(7AS)-7A-METHYL-1,5-DIOXO-2,3,5,6,7,7A-HEXAHYDRO-1H-INDENE-CARBOXYL-COA HYDROLASE"/>
    <property type="match status" value="1"/>
</dbReference>
<comment type="similarity">
    <text evidence="1 4">Belongs to the enoyl-CoA hydratase/isomerase family.</text>
</comment>
<dbReference type="Proteomes" id="UP000024816">
    <property type="component" value="Unassembled WGS sequence"/>
</dbReference>
<comment type="caution">
    <text evidence="5">The sequence shown here is derived from an EMBL/GenBank/DDBJ whole genome shotgun (WGS) entry which is preliminary data.</text>
</comment>
<protein>
    <submittedName>
        <fullName evidence="5">Enoyl-CoA hydratase/isomerase family protein</fullName>
    </submittedName>
</protein>
<dbReference type="STRING" id="1280952.HJA_14779"/>
<evidence type="ECO:0000256" key="2">
    <source>
        <dbReference type="ARBA" id="ARBA00023098"/>
    </source>
</evidence>
<keyword evidence="6" id="KW-1185">Reference proteome</keyword>
<dbReference type="InterPro" id="IPR001753">
    <property type="entry name" value="Enoyl-CoA_hydra/iso"/>
</dbReference>
<keyword evidence="5" id="KW-0413">Isomerase</keyword>
<dbReference type="InterPro" id="IPR029045">
    <property type="entry name" value="ClpP/crotonase-like_dom_sf"/>
</dbReference>
<dbReference type="SUPFAM" id="SSF52096">
    <property type="entry name" value="ClpP/crotonase"/>
    <property type="match status" value="1"/>
</dbReference>
<dbReference type="FunFam" id="3.90.226.10:FF:000009">
    <property type="entry name" value="Carnitinyl-CoA dehydratase"/>
    <property type="match status" value="1"/>
</dbReference>
<organism evidence="5 6">
    <name type="scientific">Hyphomonas jannaschiana VP2</name>
    <dbReference type="NCBI Taxonomy" id="1280952"/>
    <lineage>
        <taxon>Bacteria</taxon>
        <taxon>Pseudomonadati</taxon>
        <taxon>Pseudomonadota</taxon>
        <taxon>Alphaproteobacteria</taxon>
        <taxon>Hyphomonadales</taxon>
        <taxon>Hyphomonadaceae</taxon>
        <taxon>Hyphomonas</taxon>
    </lineage>
</organism>
<dbReference type="InterPro" id="IPR018376">
    <property type="entry name" value="Enoyl-CoA_hyd/isom_CS"/>
</dbReference>
<evidence type="ECO:0000256" key="4">
    <source>
        <dbReference type="RuleBase" id="RU003707"/>
    </source>
</evidence>
<dbReference type="OrthoDB" id="5730382at2"/>
<proteinExistence type="inferred from homology"/>
<dbReference type="GO" id="GO:0006635">
    <property type="term" value="P:fatty acid beta-oxidation"/>
    <property type="evidence" value="ECO:0007669"/>
    <property type="project" value="TreeGrafter"/>
</dbReference>
<dbReference type="Gene3D" id="3.90.226.10">
    <property type="entry name" value="2-enoyl-CoA Hydratase, Chain A, domain 1"/>
    <property type="match status" value="1"/>
</dbReference>
<evidence type="ECO:0000256" key="3">
    <source>
        <dbReference type="ARBA" id="ARBA00023239"/>
    </source>
</evidence>
<dbReference type="AlphaFoldDB" id="A0A059F8G0"/>
<accession>A0A059F8G0</accession>
<dbReference type="NCBIfam" id="NF006100">
    <property type="entry name" value="PRK08252.1"/>
    <property type="match status" value="1"/>
</dbReference>
<dbReference type="Gene3D" id="1.10.12.10">
    <property type="entry name" value="Lyase 2-enoyl-coa Hydratase, Chain A, domain 2"/>
    <property type="match status" value="1"/>
</dbReference>
<dbReference type="RefSeq" id="WP_035583653.1">
    <property type="nucleotide sequence ID" value="NZ_ARYJ01000011.1"/>
</dbReference>
<sequence length="254" mass="26627">MPVEYEKKGHVAIITMNRPEARNAINGEMAQTMEAALDQMESDPEVWVGILTAVGKAFCAGADLKEISAGNGAALSTKKGGFAGIAKRERTKPLIAAITGSALAGGTEVALSCDMIICAEDTNFGLPEVKRSLVAGAGGLFRLPRVIGKAMALEVILTGDPLPAQRAYELGMVNKVAPEAEVMAEAEKLAARITANAPLAVAASRSVAIEATSKTDEELWKDSGKAFASIVGTEDFKEGPKAFIEKRAPVWKGK</sequence>